<feature type="transmembrane region" description="Helical" evidence="7">
    <location>
        <begin position="218"/>
        <end position="242"/>
    </location>
</feature>
<sequence>MILGGLVSGLLAGALLHAVQAPGEAGLVAGAEAIGGVWLDALRMTIIPLVFALLVTGMARAAETAGRGGLAGRALVVFALLLLASTSLAALVAPALLSAWPAPAEAAAALRATAEGAAARIPETPPLAEWLRAFIPANPVKAAADGAMASLVVFALIFGLAVSRLDGARRDALVLVFDGVQAAMMVIVRWVLVLAPAGVFLLALTVGARTGIGAVGLLGHYVIVITLVCLLAGALGLGAALLGGRTPPGQLAAAMTPVGAMAISTQSSLACLPVMLAACGRLGIPERVSGLVLPMGVALFRITSPAGNLAVALYVAHLYGVPLAPAQVVSGILVAALVSLAAVGVASSVTFFTTLVPIFMSMGLPMELLPLLLAVETLPDFSRTLGNVAGHVGVTAWANRWRGAAGA</sequence>
<evidence type="ECO:0000256" key="1">
    <source>
        <dbReference type="ARBA" id="ARBA00004651"/>
    </source>
</evidence>
<evidence type="ECO:0000256" key="6">
    <source>
        <dbReference type="ARBA" id="ARBA00023136"/>
    </source>
</evidence>
<evidence type="ECO:0000313" key="9">
    <source>
        <dbReference type="Proteomes" id="UP000247763"/>
    </source>
</evidence>
<name>A0A2Z3HZ09_9CAUL</name>
<dbReference type="PANTHER" id="PTHR42865:SF7">
    <property type="entry name" value="PROTON_GLUTAMATE-ASPARTATE SYMPORTER"/>
    <property type="match status" value="1"/>
</dbReference>
<dbReference type="GO" id="GO:0015293">
    <property type="term" value="F:symporter activity"/>
    <property type="evidence" value="ECO:0007669"/>
    <property type="project" value="UniProtKB-KW"/>
</dbReference>
<evidence type="ECO:0000256" key="7">
    <source>
        <dbReference type="SAM" id="Phobius"/>
    </source>
</evidence>
<keyword evidence="3" id="KW-1003">Cell membrane</keyword>
<keyword evidence="9" id="KW-1185">Reference proteome</keyword>
<evidence type="ECO:0000313" key="8">
    <source>
        <dbReference type="EMBL" id="AWM78581.1"/>
    </source>
</evidence>
<dbReference type="PANTHER" id="PTHR42865">
    <property type="entry name" value="PROTON/GLUTAMATE-ASPARTATE SYMPORTER"/>
    <property type="match status" value="1"/>
</dbReference>
<evidence type="ECO:0000256" key="3">
    <source>
        <dbReference type="ARBA" id="ARBA00022475"/>
    </source>
</evidence>
<feature type="transmembrane region" description="Helical" evidence="7">
    <location>
        <begin position="42"/>
        <end position="62"/>
    </location>
</feature>
<reference evidence="9" key="1">
    <citation type="submission" date="2018-05" db="EMBL/GenBank/DDBJ databases">
        <title>Genome sequencing of Phenylobacterium sp. HYN0004.</title>
        <authorList>
            <person name="Yi H."/>
            <person name="Baek C."/>
        </authorList>
    </citation>
    <scope>NUCLEOTIDE SEQUENCE [LARGE SCALE GENOMIC DNA]</scope>
    <source>
        <strain evidence="9">HYN0004</strain>
    </source>
</reference>
<gene>
    <name evidence="8" type="ORF">HYN04_12940</name>
</gene>
<dbReference type="OrthoDB" id="9766690at2"/>
<keyword evidence="4 7" id="KW-0812">Transmembrane</keyword>
<evidence type="ECO:0000256" key="5">
    <source>
        <dbReference type="ARBA" id="ARBA00022989"/>
    </source>
</evidence>
<feature type="transmembrane region" description="Helical" evidence="7">
    <location>
        <begin position="254"/>
        <end position="278"/>
    </location>
</feature>
<feature type="transmembrane region" description="Helical" evidence="7">
    <location>
        <begin position="146"/>
        <end position="165"/>
    </location>
</feature>
<proteinExistence type="predicted"/>
<feature type="transmembrane region" description="Helical" evidence="7">
    <location>
        <begin position="298"/>
        <end position="316"/>
    </location>
</feature>
<dbReference type="Gene3D" id="1.10.3860.10">
    <property type="entry name" value="Sodium:dicarboxylate symporter"/>
    <property type="match status" value="1"/>
</dbReference>
<keyword evidence="6 7" id="KW-0472">Membrane</keyword>
<dbReference type="InterPro" id="IPR036458">
    <property type="entry name" value="Na:dicarbo_symporter_sf"/>
</dbReference>
<feature type="transmembrane region" description="Helical" evidence="7">
    <location>
        <begin position="186"/>
        <end position="206"/>
    </location>
</feature>
<feature type="transmembrane region" description="Helical" evidence="7">
    <location>
        <begin position="74"/>
        <end position="97"/>
    </location>
</feature>
<evidence type="ECO:0000256" key="4">
    <source>
        <dbReference type="ARBA" id="ARBA00022692"/>
    </source>
</evidence>
<keyword evidence="5 7" id="KW-1133">Transmembrane helix</keyword>
<dbReference type="PRINTS" id="PR00173">
    <property type="entry name" value="EDTRNSPORT"/>
</dbReference>
<organism evidence="8 9">
    <name type="scientific">Phenylobacterium parvum</name>
    <dbReference type="NCBI Taxonomy" id="2201350"/>
    <lineage>
        <taxon>Bacteria</taxon>
        <taxon>Pseudomonadati</taxon>
        <taxon>Pseudomonadota</taxon>
        <taxon>Alphaproteobacteria</taxon>
        <taxon>Caulobacterales</taxon>
        <taxon>Caulobacteraceae</taxon>
        <taxon>Phenylobacterium</taxon>
    </lineage>
</organism>
<dbReference type="AlphaFoldDB" id="A0A2Z3HZ09"/>
<accession>A0A2Z3HZ09</accession>
<evidence type="ECO:0000256" key="2">
    <source>
        <dbReference type="ARBA" id="ARBA00022448"/>
    </source>
</evidence>
<dbReference type="SUPFAM" id="SSF118215">
    <property type="entry name" value="Proton glutamate symport protein"/>
    <property type="match status" value="1"/>
</dbReference>
<dbReference type="Proteomes" id="UP000247763">
    <property type="component" value="Chromosome"/>
</dbReference>
<feature type="transmembrane region" description="Helical" evidence="7">
    <location>
        <begin position="328"/>
        <end position="349"/>
    </location>
</feature>
<dbReference type="KEGG" id="phb:HYN04_12940"/>
<keyword evidence="2" id="KW-0813">Transport</keyword>
<dbReference type="EMBL" id="CP029479">
    <property type="protein sequence ID" value="AWM78581.1"/>
    <property type="molecule type" value="Genomic_DNA"/>
</dbReference>
<comment type="subcellular location">
    <subcellularLocation>
        <location evidence="1">Cell membrane</location>
        <topology evidence="1">Multi-pass membrane protein</topology>
    </subcellularLocation>
</comment>
<dbReference type="GO" id="GO:0005886">
    <property type="term" value="C:plasma membrane"/>
    <property type="evidence" value="ECO:0007669"/>
    <property type="project" value="UniProtKB-SubCell"/>
</dbReference>
<dbReference type="InterPro" id="IPR001991">
    <property type="entry name" value="Na-dicarboxylate_symporter"/>
</dbReference>
<protein>
    <submittedName>
        <fullName evidence="8">Dicarboxylate/amino acid:cation symporter</fullName>
    </submittedName>
</protein>
<dbReference type="Pfam" id="PF00375">
    <property type="entry name" value="SDF"/>
    <property type="match status" value="1"/>
</dbReference>